<evidence type="ECO:0000256" key="2">
    <source>
        <dbReference type="ARBA" id="ARBA00022490"/>
    </source>
</evidence>
<dbReference type="Proteomes" id="UP000011761">
    <property type="component" value="Unassembled WGS sequence"/>
</dbReference>
<keyword evidence="8" id="KW-0391">Immunity</keyword>
<evidence type="ECO:0000256" key="3">
    <source>
        <dbReference type="ARBA" id="ARBA00022723"/>
    </source>
</evidence>
<dbReference type="OrthoDB" id="2423195at2759"/>
<keyword evidence="12" id="KW-1185">Reference proteome</keyword>
<dbReference type="CDD" id="cd06008">
    <property type="entry name" value="NF-X1-zinc-finger"/>
    <property type="match status" value="1"/>
</dbReference>
<sequence>MAVLLRPYPRLRGSSQSGVTRFQPLRFSHVAHHASWGRLCPSSFSKPATFASGEVGSMQEVIALLASAGGCVRIKEVSEQHYDDLDDAQLSRLFNGQILPFLKAITHKNVMASLLLEQRLMTIYNVLYGGDGQRAAALFSAAVKHLQCLGLTDPTNGNAPNTAAIDGIETTVIALHKLVEVNTQAQVHDGLKTVAEMIAVVIGQDVPDGVQYYMSAARKYLSRVNQRLGLGQALAENQGQNGTAGPRFTFELARERPGALSDDGPRHDNDNENICNISVLSTRQEIESSRTEYLPLADPRELHLGGLEGLLDIHFRLLREDTVGQLRDSAKIELERLQNPQAQNGGHQRKRQGARTFVYQNVVVLDVTFDAHGGMQFALGFDQPSTLWSTSEQQRREWWQSSKRLGNEALVCLLNSAGEAIFLVVVPEPNSSKKDMQTGEKIVTLHEEYNLHAEKERAHVIARPVQQLDIFPMLDHTFGDGSEELSLVEFPGVILPAFKPTLEAMQHMSKSPEDIPFRHILAPVSTPTNPNREVDVDPPTYATRPGFRYDLSGITHHGTPFHFTPGEDIEAATAELTSKSSLDHSQARAIISALSRSLALIRGPPGTGKSWTVLQLAKILLGNKAAGSLGPIIWVCFTNHALDQGLERLAEEGFPNIVRIGGSSKPERLRDLNLRAVVQCLDLTKTEKKDRFAFTKMVDDDAREINRLLVSLGRLGDEGMMSEHLKYYHPDDFFLLFSETDEEGWQTVEYTRNNTPLQKWLRGAPWGDNNPRSAGQLAGVHVHSMTGQERRLVYTSWMQEIASDLQDKLRRALAEYNEHKSKLDIIRSDLDLRVLQQANLIGLTTSGLARHLGLLRKTGAKVLVCEEAGEVLESHLLTALLPSIEHAVLVGDHCQLRPHIQSYDLSCESRSGAQYSLDISLFERLVEPKDLKAQPLPFSTLNVQRRMHPSISQLVRKTIYPQLQDAPLVATYPDVVGMRKRTFWLNHAHKENEEDAGVGPSMSHTNEYEVEMVAGVAKHLVQQGVYRSEEIAIITPYLGQLRKLRQKLSSAFHIVLNERDVEELQREGDGSLEAVTEDDAVVRRASIARGSLLQALRVATVDNFQGEEATVVVVSLVRSNDINKPGFLRTSNRINVLLSRAKHGLYIIGNADTMAEVPMWAEVLDLFRTDGNFGDDLGLCCPRHPQTPIVVRNPDDFVRLSPEAGCDLPCTNMLHCGHACVSKCHADMLHQAVYCMKPCTRPKAGCSHNCPRVCGDSCPPQCEELVEGIDLILRCGHHTDALPCFQHQDSSKVLCDVLVKRTVPGCNHNVTVPCYVDVAQPEYRCPAICGSLLECGHPCKKACWKCRSKDANDGGPVHVKHGACKQVCNRDYSTCSHRCNATCHGEDPCPLCVAPCDNQCIHGRCSKKCSEPCAPCIEPRCGSRCPHSRCKLPCSAPCDWLPCSQRCELLLACGCQCPSLCGEVCPDAKFCQSCASNEIKEQIVDMIMMETYGETDLDLYPCIFAACGHIFRVDTMDGAMFMQNHYVLDEQGTVLALNESVEPFSSAEVKVCPSCRGSLRNIARYGRIVRRALLDESAKKLKAWSDQTYADLTARLSEEHESLLVTLDTVRKPHQDIRLNGSPSDQVKYIKRLKTSNRYRKLFTLRSNIKAFADRVRQEEQPYQRVRDSVETVRRQNTGAEIAEFSFSHDMLQMRERLQAVCLLIQTDLVIITDVMKMHDRTTAGKIKGILQVDFSHNRAQCDEVAHEAVASHSVREGVQSLIFWARFAAMQCGTYDYNAEEEKPGLQLRNDALNQGALEHLRDAEEIRNRFNGEAVNPTRGLRDEIVDVRRMLNEGLSAGEMRMVVEVMAREFHGTGHWYRCANGHPFTVGECGMPMQLARCPACGAGIGGEHHRPTEGVERAGDIERQFGGMQL</sequence>
<dbReference type="CDD" id="cd17936">
    <property type="entry name" value="EEXXEc_NFX1"/>
    <property type="match status" value="1"/>
</dbReference>
<accession>M2MSC6</accession>
<keyword evidence="6" id="KW-0067">ATP-binding</keyword>
<dbReference type="InterPro" id="IPR041677">
    <property type="entry name" value="DNA2/NAM7_AAA_11"/>
</dbReference>
<dbReference type="SMART" id="SM00438">
    <property type="entry name" value="ZnF_NFX"/>
    <property type="match status" value="3"/>
</dbReference>
<dbReference type="STRING" id="717646.M2MSC6"/>
<dbReference type="InterPro" id="IPR047187">
    <property type="entry name" value="SF1_C_Upf1"/>
</dbReference>
<dbReference type="KEGG" id="bcom:BAUCODRAFT_348596"/>
<keyword evidence="9" id="KW-0175">Coiled coil</keyword>
<keyword evidence="2" id="KW-0963">Cytoplasm</keyword>
<evidence type="ECO:0000256" key="9">
    <source>
        <dbReference type="SAM" id="Coils"/>
    </source>
</evidence>
<protein>
    <recommendedName>
        <fullName evidence="10">RZ-type domain-containing protein</fullName>
    </recommendedName>
</protein>
<proteinExistence type="predicted"/>
<dbReference type="InterPro" id="IPR000967">
    <property type="entry name" value="Znf_NFX1"/>
</dbReference>
<dbReference type="InterPro" id="IPR046439">
    <property type="entry name" value="ZF_RZ_dom"/>
</dbReference>
<reference evidence="11 12" key="1">
    <citation type="journal article" date="2012" name="PLoS Pathog.">
        <title>Diverse lifestyles and strategies of plant pathogenesis encoded in the genomes of eighteen Dothideomycetes fungi.</title>
        <authorList>
            <person name="Ohm R.A."/>
            <person name="Feau N."/>
            <person name="Henrissat B."/>
            <person name="Schoch C.L."/>
            <person name="Horwitz B.A."/>
            <person name="Barry K.W."/>
            <person name="Condon B.J."/>
            <person name="Copeland A.C."/>
            <person name="Dhillon B."/>
            <person name="Glaser F."/>
            <person name="Hesse C.N."/>
            <person name="Kosti I."/>
            <person name="LaButti K."/>
            <person name="Lindquist E.A."/>
            <person name="Lucas S."/>
            <person name="Salamov A.A."/>
            <person name="Bradshaw R.E."/>
            <person name="Ciuffetti L."/>
            <person name="Hamelin R.C."/>
            <person name="Kema G.H.J."/>
            <person name="Lawrence C."/>
            <person name="Scott J.A."/>
            <person name="Spatafora J.W."/>
            <person name="Turgeon B.G."/>
            <person name="de Wit P.J.G.M."/>
            <person name="Zhong S."/>
            <person name="Goodwin S.B."/>
            <person name="Grigoriev I.V."/>
        </authorList>
    </citation>
    <scope>NUCLEOTIDE SEQUENCE [LARGE SCALE GENOMIC DNA]</scope>
    <source>
        <strain evidence="11 12">UAMH 10762</strain>
    </source>
</reference>
<organism evidence="11 12">
    <name type="scientific">Baudoinia panamericana (strain UAMH 10762)</name>
    <name type="common">Angels' share fungus</name>
    <name type="synonym">Baudoinia compniacensis (strain UAMH 10762)</name>
    <dbReference type="NCBI Taxonomy" id="717646"/>
    <lineage>
        <taxon>Eukaryota</taxon>
        <taxon>Fungi</taxon>
        <taxon>Dikarya</taxon>
        <taxon>Ascomycota</taxon>
        <taxon>Pezizomycotina</taxon>
        <taxon>Dothideomycetes</taxon>
        <taxon>Dothideomycetidae</taxon>
        <taxon>Mycosphaerellales</taxon>
        <taxon>Teratosphaeriaceae</taxon>
        <taxon>Baudoinia</taxon>
    </lineage>
</organism>
<evidence type="ECO:0000259" key="10">
    <source>
        <dbReference type="PROSITE" id="PS51981"/>
    </source>
</evidence>
<feature type="domain" description="RZ-type" evidence="10">
    <location>
        <begin position="1838"/>
        <end position="1910"/>
    </location>
</feature>
<dbReference type="PANTHER" id="PTHR10887">
    <property type="entry name" value="DNA2/NAM7 HELICASE FAMILY"/>
    <property type="match status" value="1"/>
</dbReference>
<dbReference type="Pfam" id="PF13086">
    <property type="entry name" value="AAA_11"/>
    <property type="match status" value="1"/>
</dbReference>
<dbReference type="InterPro" id="IPR041679">
    <property type="entry name" value="DNA2/NAM7-like_C"/>
</dbReference>
<dbReference type="GO" id="GO:0005737">
    <property type="term" value="C:cytoplasm"/>
    <property type="evidence" value="ECO:0007669"/>
    <property type="project" value="UniProtKB-SubCell"/>
</dbReference>
<dbReference type="Pfam" id="PF13087">
    <property type="entry name" value="AAA_12"/>
    <property type="match status" value="1"/>
</dbReference>
<evidence type="ECO:0000256" key="4">
    <source>
        <dbReference type="ARBA" id="ARBA00022737"/>
    </source>
</evidence>
<dbReference type="RefSeq" id="XP_007673323.1">
    <property type="nucleotide sequence ID" value="XM_007675133.1"/>
</dbReference>
<name>M2MSC6_BAUPA</name>
<dbReference type="GO" id="GO:0031048">
    <property type="term" value="P:regulatory ncRNA-mediated heterochromatin formation"/>
    <property type="evidence" value="ECO:0007669"/>
    <property type="project" value="TreeGrafter"/>
</dbReference>
<dbReference type="Pfam" id="PF20173">
    <property type="entry name" value="ZnF_RZ-type"/>
    <property type="match status" value="1"/>
</dbReference>
<dbReference type="FunFam" id="3.40.50.300:FF:001660">
    <property type="entry name" value="NF-X1 finger and helicase protein, putative"/>
    <property type="match status" value="1"/>
</dbReference>
<keyword evidence="6" id="KW-0547">Nucleotide-binding</keyword>
<keyword evidence="6" id="KW-0378">Hydrolase</keyword>
<dbReference type="GO" id="GO:0008270">
    <property type="term" value="F:zinc ion binding"/>
    <property type="evidence" value="ECO:0007669"/>
    <property type="project" value="UniProtKB-KW"/>
</dbReference>
<dbReference type="EMBL" id="KB445551">
    <property type="protein sequence ID" value="EMC99766.1"/>
    <property type="molecule type" value="Genomic_DNA"/>
</dbReference>
<keyword evidence="4" id="KW-0677">Repeat</keyword>
<dbReference type="GO" id="GO:0031380">
    <property type="term" value="C:nuclear RNA-directed RNA polymerase complex"/>
    <property type="evidence" value="ECO:0007669"/>
    <property type="project" value="TreeGrafter"/>
</dbReference>
<dbReference type="InterPro" id="IPR027417">
    <property type="entry name" value="P-loop_NTPase"/>
</dbReference>
<dbReference type="HOGENOM" id="CLU_001490_1_1_1"/>
<dbReference type="GeneID" id="19112543"/>
<evidence type="ECO:0000313" key="11">
    <source>
        <dbReference type="EMBL" id="EMC99766.1"/>
    </source>
</evidence>
<keyword evidence="3" id="KW-0479">Metal-binding</keyword>
<dbReference type="InterPro" id="IPR045055">
    <property type="entry name" value="DNA2/NAM7-like"/>
</dbReference>
<dbReference type="PANTHER" id="PTHR10887:SF445">
    <property type="entry name" value="NFX1-TYPE ZINC FINGER-CONTAINING PROTEIN 1"/>
    <property type="match status" value="1"/>
</dbReference>
<dbReference type="CDD" id="cd18808">
    <property type="entry name" value="SF1_C_Upf1"/>
    <property type="match status" value="1"/>
</dbReference>
<keyword evidence="6" id="KW-0347">Helicase</keyword>
<dbReference type="PROSITE" id="PS51981">
    <property type="entry name" value="ZF_RZ"/>
    <property type="match status" value="1"/>
</dbReference>
<evidence type="ECO:0000256" key="7">
    <source>
        <dbReference type="ARBA" id="ARBA00022833"/>
    </source>
</evidence>
<dbReference type="Gene3D" id="3.40.50.300">
    <property type="entry name" value="P-loop containing nucleotide triphosphate hydrolases"/>
    <property type="match status" value="2"/>
</dbReference>
<keyword evidence="5" id="KW-0863">Zinc-finger</keyword>
<evidence type="ECO:0000256" key="6">
    <source>
        <dbReference type="ARBA" id="ARBA00022806"/>
    </source>
</evidence>
<comment type="subcellular location">
    <subcellularLocation>
        <location evidence="1">Cytoplasm</location>
    </subcellularLocation>
</comment>
<feature type="coiled-coil region" evidence="9">
    <location>
        <begin position="802"/>
        <end position="829"/>
    </location>
</feature>
<dbReference type="eggNOG" id="KOG1807">
    <property type="taxonomic scope" value="Eukaryota"/>
</dbReference>
<evidence type="ECO:0000313" key="12">
    <source>
        <dbReference type="Proteomes" id="UP000011761"/>
    </source>
</evidence>
<evidence type="ECO:0000256" key="8">
    <source>
        <dbReference type="ARBA" id="ARBA00022859"/>
    </source>
</evidence>
<keyword evidence="7" id="KW-0862">Zinc</keyword>
<gene>
    <name evidence="11" type="ORF">BAUCODRAFT_348596</name>
</gene>
<evidence type="ECO:0000256" key="5">
    <source>
        <dbReference type="ARBA" id="ARBA00022771"/>
    </source>
</evidence>
<dbReference type="GO" id="GO:0004386">
    <property type="term" value="F:helicase activity"/>
    <property type="evidence" value="ECO:0007669"/>
    <property type="project" value="InterPro"/>
</dbReference>
<dbReference type="SUPFAM" id="SSF52540">
    <property type="entry name" value="P-loop containing nucleoside triphosphate hydrolases"/>
    <property type="match status" value="1"/>
</dbReference>
<dbReference type="OMA" id="QCGHFLT"/>
<dbReference type="GO" id="GO:0002376">
    <property type="term" value="P:immune system process"/>
    <property type="evidence" value="ECO:0007669"/>
    <property type="project" value="UniProtKB-KW"/>
</dbReference>
<evidence type="ECO:0000256" key="1">
    <source>
        <dbReference type="ARBA" id="ARBA00004496"/>
    </source>
</evidence>